<sequence>MRNCPDHTADSSNHLPVASKADKKQMIHSISASLVPTDSPKRFGKLHKTQSSPALVNLEI</sequence>
<keyword evidence="2" id="KW-0418">Kinase</keyword>
<evidence type="ECO:0000313" key="3">
    <source>
        <dbReference type="Proteomes" id="UP000324091"/>
    </source>
</evidence>
<protein>
    <submittedName>
        <fullName evidence="2">Kinase suppressor of Ras 2</fullName>
    </submittedName>
</protein>
<evidence type="ECO:0000313" key="2">
    <source>
        <dbReference type="EMBL" id="TWW60208.1"/>
    </source>
</evidence>
<comment type="caution">
    <text evidence="2">The sequence shown here is derived from an EMBL/GenBank/DDBJ whole genome shotgun (WGS) entry which is preliminary data.</text>
</comment>
<reference evidence="2 3" key="1">
    <citation type="submission" date="2019-04" db="EMBL/GenBank/DDBJ databases">
        <title>Chromosome genome assembly for Takifugu flavidus.</title>
        <authorList>
            <person name="Xiao S."/>
        </authorList>
    </citation>
    <scope>NUCLEOTIDE SEQUENCE [LARGE SCALE GENOMIC DNA]</scope>
    <source>
        <strain evidence="2">HTHZ2018</strain>
        <tissue evidence="2">Muscle</tissue>
    </source>
</reference>
<accession>A0A5C6N0H5</accession>
<feature type="region of interest" description="Disordered" evidence="1">
    <location>
        <begin position="1"/>
        <end position="60"/>
    </location>
</feature>
<dbReference type="Proteomes" id="UP000324091">
    <property type="component" value="Chromosome 5"/>
</dbReference>
<name>A0A5C6N0H5_9TELE</name>
<dbReference type="GO" id="GO:0016301">
    <property type="term" value="F:kinase activity"/>
    <property type="evidence" value="ECO:0007669"/>
    <property type="project" value="UniProtKB-KW"/>
</dbReference>
<organism evidence="2 3">
    <name type="scientific">Takifugu flavidus</name>
    <name type="common">sansaifugu</name>
    <dbReference type="NCBI Taxonomy" id="433684"/>
    <lineage>
        <taxon>Eukaryota</taxon>
        <taxon>Metazoa</taxon>
        <taxon>Chordata</taxon>
        <taxon>Craniata</taxon>
        <taxon>Vertebrata</taxon>
        <taxon>Euteleostomi</taxon>
        <taxon>Actinopterygii</taxon>
        <taxon>Neopterygii</taxon>
        <taxon>Teleostei</taxon>
        <taxon>Neoteleostei</taxon>
        <taxon>Acanthomorphata</taxon>
        <taxon>Eupercaria</taxon>
        <taxon>Tetraodontiformes</taxon>
        <taxon>Tetradontoidea</taxon>
        <taxon>Tetraodontidae</taxon>
        <taxon>Takifugu</taxon>
    </lineage>
</organism>
<evidence type="ECO:0000256" key="1">
    <source>
        <dbReference type="SAM" id="MobiDB-lite"/>
    </source>
</evidence>
<dbReference type="AlphaFoldDB" id="A0A5C6N0H5"/>
<gene>
    <name evidence="2" type="ORF">D4764_05G0002980</name>
</gene>
<dbReference type="EMBL" id="RHFK02000018">
    <property type="protein sequence ID" value="TWW60208.1"/>
    <property type="molecule type" value="Genomic_DNA"/>
</dbReference>
<proteinExistence type="predicted"/>
<keyword evidence="3" id="KW-1185">Reference proteome</keyword>
<keyword evidence="2" id="KW-0808">Transferase</keyword>